<reference evidence="1" key="1">
    <citation type="journal article" date="2010" name="Nature">
        <title>Genome sequencing and analysis of the model grass Brachypodium distachyon.</title>
        <authorList>
            <consortium name="International Brachypodium Initiative"/>
        </authorList>
    </citation>
    <scope>NUCLEOTIDE SEQUENCE [LARGE SCALE GENOMIC DNA]</scope>
    <source>
        <strain evidence="1">cv. Bd21</strain>
    </source>
</reference>
<dbReference type="Proteomes" id="UP000008810">
    <property type="component" value="Chromosome 3"/>
</dbReference>
<evidence type="ECO:0008006" key="3">
    <source>
        <dbReference type="Google" id="ProtNLM"/>
    </source>
</evidence>
<accession>A0A341MS47</accession>
<name>A0A341MS47_BRADI</name>
<keyword evidence="2" id="KW-1185">Reference proteome</keyword>
<reference evidence="1" key="2">
    <citation type="submission" date="2018-08" db="UniProtKB">
        <authorList>
            <consortium name="EnsemblPlants"/>
        </authorList>
    </citation>
    <scope>IDENTIFICATION</scope>
    <source>
        <strain evidence="1">cv. Bd21</strain>
    </source>
</reference>
<evidence type="ECO:0000313" key="1">
    <source>
        <dbReference type="EnsemblPlants" id="PNT67833"/>
    </source>
</evidence>
<organism evidence="1">
    <name type="scientific">Brachypodium distachyon</name>
    <name type="common">Purple false brome</name>
    <name type="synonym">Trachynia distachya</name>
    <dbReference type="NCBI Taxonomy" id="15368"/>
    <lineage>
        <taxon>Eukaryota</taxon>
        <taxon>Viridiplantae</taxon>
        <taxon>Streptophyta</taxon>
        <taxon>Embryophyta</taxon>
        <taxon>Tracheophyta</taxon>
        <taxon>Spermatophyta</taxon>
        <taxon>Magnoliopsida</taxon>
        <taxon>Liliopsida</taxon>
        <taxon>Poales</taxon>
        <taxon>Poaceae</taxon>
        <taxon>BOP clade</taxon>
        <taxon>Pooideae</taxon>
        <taxon>Stipodae</taxon>
        <taxon>Brachypodieae</taxon>
        <taxon>Brachypodium</taxon>
    </lineage>
</organism>
<dbReference type="Gramene" id="PNT67833">
    <property type="protein sequence ID" value="PNT67833"/>
    <property type="gene ID" value="BRADI_3g32636v3"/>
</dbReference>
<evidence type="ECO:0000313" key="2">
    <source>
        <dbReference type="Proteomes" id="UP000008810"/>
    </source>
</evidence>
<protein>
    <recommendedName>
        <fullName evidence="3">Reverse transcriptase zinc-binding domain-containing protein</fullName>
    </recommendedName>
</protein>
<proteinExistence type="predicted"/>
<dbReference type="EnsemblPlants" id="PNT67833">
    <property type="protein sequence ID" value="PNT67833"/>
    <property type="gene ID" value="BRADI_3g32636v3"/>
</dbReference>
<dbReference type="OrthoDB" id="682975at2759"/>
<sequence length="111" mass="13383">MQSLFGFIFPSLFYKHVGTDFISMSQFWVANKKHSVMNVVCAAVLWSLWTPRNDLIFNHSSWSDIKQIWWLIMRTLWKWEILFKEDMLGQIHTIYQHISQMINAPHLLLWI</sequence>